<dbReference type="Proteomes" id="UP001364472">
    <property type="component" value="Unassembled WGS sequence"/>
</dbReference>
<evidence type="ECO:0000259" key="8">
    <source>
        <dbReference type="PROSITE" id="PS50106"/>
    </source>
</evidence>
<keyword evidence="4 5" id="KW-0720">Serine protease</keyword>
<keyword evidence="10" id="KW-1185">Reference proteome</keyword>
<comment type="caution">
    <text evidence="9">The sequence shown here is derived from an EMBL/GenBank/DDBJ whole genome shotgun (WGS) entry which is preliminary data.</text>
</comment>
<dbReference type="FunFam" id="3.90.226.10:FF:000090">
    <property type="entry name" value="Tail-specific protease"/>
    <property type="match status" value="1"/>
</dbReference>
<dbReference type="InterPro" id="IPR040573">
    <property type="entry name" value="TSP_N"/>
</dbReference>
<evidence type="ECO:0000256" key="2">
    <source>
        <dbReference type="ARBA" id="ARBA00022670"/>
    </source>
</evidence>
<evidence type="ECO:0000256" key="3">
    <source>
        <dbReference type="ARBA" id="ARBA00022801"/>
    </source>
</evidence>
<dbReference type="RefSeq" id="WP_337336067.1">
    <property type="nucleotide sequence ID" value="NZ_JBBDHC010000018.1"/>
</dbReference>
<dbReference type="InterPro" id="IPR001478">
    <property type="entry name" value="PDZ"/>
</dbReference>
<protein>
    <submittedName>
        <fullName evidence="9">Carboxy terminal-processing peptidase</fullName>
        <ecNumber evidence="9">3.4.21.102</ecNumber>
    </submittedName>
</protein>
<keyword evidence="3 5" id="KW-0378">Hydrolase</keyword>
<evidence type="ECO:0000313" key="9">
    <source>
        <dbReference type="EMBL" id="MEJ1250366.1"/>
    </source>
</evidence>
<name>A0AAW9RAT7_9GAMM</name>
<dbReference type="PANTHER" id="PTHR32060">
    <property type="entry name" value="TAIL-SPECIFIC PROTEASE"/>
    <property type="match status" value="1"/>
</dbReference>
<dbReference type="InterPro" id="IPR036034">
    <property type="entry name" value="PDZ_sf"/>
</dbReference>
<feature type="signal peptide" evidence="7">
    <location>
        <begin position="1"/>
        <end position="22"/>
    </location>
</feature>
<dbReference type="AlphaFoldDB" id="A0AAW9RAT7"/>
<keyword evidence="7" id="KW-0732">Signal</keyword>
<dbReference type="EC" id="3.4.21.102" evidence="9"/>
<evidence type="ECO:0000256" key="1">
    <source>
        <dbReference type="ARBA" id="ARBA00009179"/>
    </source>
</evidence>
<dbReference type="Pfam" id="PF11818">
    <property type="entry name" value="DUF3340"/>
    <property type="match status" value="1"/>
</dbReference>
<dbReference type="Pfam" id="PF03572">
    <property type="entry name" value="Peptidase_S41"/>
    <property type="match status" value="1"/>
</dbReference>
<dbReference type="PROSITE" id="PS50106">
    <property type="entry name" value="PDZ"/>
    <property type="match status" value="1"/>
</dbReference>
<dbReference type="EMBL" id="JBBDHC010000018">
    <property type="protein sequence ID" value="MEJ1250366.1"/>
    <property type="molecule type" value="Genomic_DNA"/>
</dbReference>
<dbReference type="GO" id="GO:0004252">
    <property type="term" value="F:serine-type endopeptidase activity"/>
    <property type="evidence" value="ECO:0007669"/>
    <property type="project" value="UniProtKB-EC"/>
</dbReference>
<dbReference type="SUPFAM" id="SSF50156">
    <property type="entry name" value="PDZ domain-like"/>
    <property type="match status" value="1"/>
</dbReference>
<feature type="domain" description="PDZ" evidence="8">
    <location>
        <begin position="237"/>
        <end position="309"/>
    </location>
</feature>
<dbReference type="InterPro" id="IPR020992">
    <property type="entry name" value="Tail_Prtase_C"/>
</dbReference>
<dbReference type="CDD" id="cd07560">
    <property type="entry name" value="Peptidase_S41_CPP"/>
    <property type="match status" value="1"/>
</dbReference>
<dbReference type="CDD" id="cd06782">
    <property type="entry name" value="cpPDZ_CPP-like"/>
    <property type="match status" value="1"/>
</dbReference>
<sequence>MFALRHLIAFGLALALAGGALAKPTPVEPVTLAPTETQRDVVTLVTQLLSNSRYHYHPLPLDDALSASIYDRYLEALDRDRMYLLATDVERFASLRTGFDDALRERRLEPAFDMFNLYLQRVSDRTRFVRDYLKTDIDLDAEETWAYDRKDAPFAKDTEELDALWRKRVKNDVLRLKLAGKPMEAIRETLDKRYANFESRIRSTRGDDVFQTFMNAYTSAIEPHTGYMNPRTTENFNVSMRLSLEGIGAVLQVNDEDITVIRSIVPGGPAALSGQVKPGDRIYAVGQGDDGAMVDVVGWRIDDVVELIRGPRETRVRLDLLPADAGVDGEHQTVMLTREKVKLEEQAARKSVLTVGEGEAVRRIGVIDLPTFYQDFEGRRRDEPDYRSATRDVAKLLAELKQEKVDGVVVDLRNNGGGSLTEAVELSGLFIDRGPVVQVRDAGGRIDVQRDGAAGTAWDGPLAVLVNRASASASEIFAGAMQDYGRALIIGETTFGKGTVQNLVDLDMFSRGGRAGFGQLKITVAQFFRVEGGSTQNRGVTPDIGFPVTLDAEDYGESSYDNALPWTRVEAAGYATQANFKPLLPLLEARHETRAKDDPEFVWLAEDVAEYRRQRAEKTISLNEATRRAERERTEARRTAREAERKARGLADAHAGATEDDGLQADERNVAADAKREADARNQPPDVLAREAAHILADAIDLLRDDRALAAQVLPAEGTPTASDAKRIR</sequence>
<comment type="similarity">
    <text evidence="1 5">Belongs to the peptidase S41A family.</text>
</comment>
<accession>A0AAW9RAT7</accession>
<dbReference type="NCBIfam" id="TIGR00225">
    <property type="entry name" value="prc"/>
    <property type="match status" value="1"/>
</dbReference>
<evidence type="ECO:0000256" key="7">
    <source>
        <dbReference type="SAM" id="SignalP"/>
    </source>
</evidence>
<dbReference type="InterPro" id="IPR004447">
    <property type="entry name" value="Peptidase_S41A"/>
</dbReference>
<feature type="region of interest" description="Disordered" evidence="6">
    <location>
        <begin position="623"/>
        <end position="666"/>
    </location>
</feature>
<dbReference type="GO" id="GO:0030288">
    <property type="term" value="C:outer membrane-bounded periplasmic space"/>
    <property type="evidence" value="ECO:0007669"/>
    <property type="project" value="TreeGrafter"/>
</dbReference>
<dbReference type="SMART" id="SM00228">
    <property type="entry name" value="PDZ"/>
    <property type="match status" value="1"/>
</dbReference>
<dbReference type="Pfam" id="PF17804">
    <property type="entry name" value="TSP_NTD"/>
    <property type="match status" value="1"/>
</dbReference>
<keyword evidence="2 5" id="KW-0645">Protease</keyword>
<evidence type="ECO:0000313" key="10">
    <source>
        <dbReference type="Proteomes" id="UP001364472"/>
    </source>
</evidence>
<evidence type="ECO:0000256" key="6">
    <source>
        <dbReference type="SAM" id="MobiDB-lite"/>
    </source>
</evidence>
<dbReference type="GO" id="GO:0006508">
    <property type="term" value="P:proteolysis"/>
    <property type="evidence" value="ECO:0007669"/>
    <property type="project" value="UniProtKB-KW"/>
</dbReference>
<dbReference type="Gene3D" id="2.30.42.10">
    <property type="match status" value="1"/>
</dbReference>
<dbReference type="InterPro" id="IPR029045">
    <property type="entry name" value="ClpP/crotonase-like_dom_sf"/>
</dbReference>
<dbReference type="SUPFAM" id="SSF52096">
    <property type="entry name" value="ClpP/crotonase"/>
    <property type="match status" value="1"/>
</dbReference>
<feature type="chain" id="PRO_5043869304" evidence="7">
    <location>
        <begin position="23"/>
        <end position="729"/>
    </location>
</feature>
<reference evidence="9 10" key="1">
    <citation type="journal article" date="2016" name="Antonie Van Leeuwenhoek">
        <title>Denitratimonas tolerans gen. nov., sp. nov., a denitrifying bacterium isolated from a bioreactor for tannery wastewater treatment.</title>
        <authorList>
            <person name="Han S.I."/>
            <person name="Kim J.O."/>
            <person name="Lee Y.R."/>
            <person name="Ekpeghere K.I."/>
            <person name="Koh S.C."/>
            <person name="Whang K.S."/>
        </authorList>
    </citation>
    <scope>NUCLEOTIDE SEQUENCE [LARGE SCALE GENOMIC DNA]</scope>
    <source>
        <strain evidence="9 10">KACC 17565</strain>
    </source>
</reference>
<evidence type="ECO:0000256" key="4">
    <source>
        <dbReference type="ARBA" id="ARBA00022825"/>
    </source>
</evidence>
<dbReference type="PANTHER" id="PTHR32060:SF22">
    <property type="entry name" value="CARBOXYL-TERMINAL-PROCESSING PEPTIDASE 3, CHLOROPLASTIC"/>
    <property type="match status" value="1"/>
</dbReference>
<dbReference type="SMART" id="SM00245">
    <property type="entry name" value="TSPc"/>
    <property type="match status" value="1"/>
</dbReference>
<gene>
    <name evidence="9" type="ORF">WB794_11850</name>
</gene>
<dbReference type="Pfam" id="PF00595">
    <property type="entry name" value="PDZ"/>
    <property type="match status" value="1"/>
</dbReference>
<feature type="compositionally biased region" description="Basic and acidic residues" evidence="6">
    <location>
        <begin position="625"/>
        <end position="651"/>
    </location>
</feature>
<evidence type="ECO:0000256" key="5">
    <source>
        <dbReference type="RuleBase" id="RU004404"/>
    </source>
</evidence>
<proteinExistence type="inferred from homology"/>
<organism evidence="9 10">
    <name type="scientific">Denitratimonas tolerans</name>
    <dbReference type="NCBI Taxonomy" id="1338420"/>
    <lineage>
        <taxon>Bacteria</taxon>
        <taxon>Pseudomonadati</taxon>
        <taxon>Pseudomonadota</taxon>
        <taxon>Gammaproteobacteria</taxon>
        <taxon>Lysobacterales</taxon>
        <taxon>Lysobacteraceae</taxon>
        <taxon>Denitratimonas</taxon>
    </lineage>
</organism>
<dbReference type="GO" id="GO:0007165">
    <property type="term" value="P:signal transduction"/>
    <property type="evidence" value="ECO:0007669"/>
    <property type="project" value="TreeGrafter"/>
</dbReference>
<dbReference type="InterPro" id="IPR005151">
    <property type="entry name" value="Tail-specific_protease"/>
</dbReference>
<dbReference type="Gene3D" id="3.90.226.10">
    <property type="entry name" value="2-enoyl-CoA Hydratase, Chain A, domain 1"/>
    <property type="match status" value="1"/>
</dbReference>